<comment type="similarity">
    <text evidence="1">Belongs to the HMG-CoA reductase family.</text>
</comment>
<keyword evidence="3" id="KW-0521">NADP</keyword>
<dbReference type="GO" id="GO:0004420">
    <property type="term" value="F:hydroxymethylglutaryl-CoA reductase (NADPH) activity"/>
    <property type="evidence" value="ECO:0007669"/>
    <property type="project" value="UniProtKB-EC"/>
</dbReference>
<dbReference type="InterPro" id="IPR009029">
    <property type="entry name" value="HMG_CoA_Rdtase_sub-bd_dom_sf"/>
</dbReference>
<proteinExistence type="inferred from homology"/>
<keyword evidence="6" id="KW-1185">Reference proteome</keyword>
<sequence length="391" mass="42182">MSNLSVPRDQTNDYSREAAALRRRFIEEHTGANLEHTCKFSFDPAMLPGNIENFTGVVQLPVGFAGPIKVNGEHAQGDFFVPMATTEGTLVASYSRGMMITRAAGGITTTVVDDAMQRAPVYAFANAREARDFGLWVNENFAGIKAAAETTTRSGKLRNIQQFAASKLLYLRFNYTTGDAAGQNMCGKATYVACQWISQNYPGKVSYYFLSGNMDTDKKHSALNTLHSRGKRVVAEVTIPRQLILDRLRTSPEAMYAARRTSQLGGLMAGAVHNGVHPANGIASMFIATGQDEANVAEAHASLVHAEVTPEGDYYYSVTLPSLIVATYGGGTGLATQRECLEVMDCYGTGKAKKLAEIIAATVLCGEISLGAAVVSEEWVSSHDDLGRNRP</sequence>
<evidence type="ECO:0000256" key="2">
    <source>
        <dbReference type="ARBA" id="ARBA00012999"/>
    </source>
</evidence>
<dbReference type="EC" id="1.1.1.34" evidence="2"/>
<dbReference type="GO" id="GO:0008299">
    <property type="term" value="P:isoprenoid biosynthetic process"/>
    <property type="evidence" value="ECO:0007669"/>
    <property type="project" value="InterPro"/>
</dbReference>
<dbReference type="PRINTS" id="PR00071">
    <property type="entry name" value="HMGCOARDTASE"/>
</dbReference>
<dbReference type="Gene3D" id="3.30.70.420">
    <property type="entry name" value="Hydroxymethylglutaryl-CoA reductase, class I/II, NAD/NADP-binding domain"/>
    <property type="match status" value="1"/>
</dbReference>
<dbReference type="RefSeq" id="WP_345421386.1">
    <property type="nucleotide sequence ID" value="NZ_AP031496.1"/>
</dbReference>
<name>A0AAV3U259_9ALTE</name>
<dbReference type="InterPro" id="IPR004554">
    <property type="entry name" value="HMG_CoA_Rdtase_eu_arc"/>
</dbReference>
<evidence type="ECO:0000256" key="1">
    <source>
        <dbReference type="ARBA" id="ARBA00007661"/>
    </source>
</evidence>
<dbReference type="AlphaFoldDB" id="A0AAV3U259"/>
<dbReference type="Gene3D" id="3.90.770.10">
    <property type="entry name" value="3-hydroxy-3-methylglutaryl-coenzyme A Reductase, Chain A, domain 2"/>
    <property type="match status" value="1"/>
</dbReference>
<dbReference type="SUPFAM" id="SSF56542">
    <property type="entry name" value="Substrate-binding domain of HMG-CoA reductase"/>
    <property type="match status" value="1"/>
</dbReference>
<dbReference type="PANTHER" id="PTHR10572:SF24">
    <property type="entry name" value="3-HYDROXY-3-METHYLGLUTARYL-COENZYME A REDUCTASE"/>
    <property type="match status" value="1"/>
</dbReference>
<gene>
    <name evidence="5" type="ORF">GCM10025791_21220</name>
</gene>
<dbReference type="SUPFAM" id="SSF55035">
    <property type="entry name" value="NAD-binding domain of HMG-CoA reductase"/>
    <property type="match status" value="1"/>
</dbReference>
<dbReference type="PANTHER" id="PTHR10572">
    <property type="entry name" value="3-HYDROXY-3-METHYLGLUTARYL-COENZYME A REDUCTASE"/>
    <property type="match status" value="1"/>
</dbReference>
<accession>A0AAV3U259</accession>
<dbReference type="PROSITE" id="PS50065">
    <property type="entry name" value="HMG_COA_REDUCTASE_4"/>
    <property type="match status" value="1"/>
</dbReference>
<dbReference type="InterPro" id="IPR002202">
    <property type="entry name" value="HMG_CoA_Rdtase"/>
</dbReference>
<dbReference type="EMBL" id="BAABLX010000016">
    <property type="protein sequence ID" value="GAA4942468.1"/>
    <property type="molecule type" value="Genomic_DNA"/>
</dbReference>
<dbReference type="Pfam" id="PF00368">
    <property type="entry name" value="HMG-CoA_red"/>
    <property type="match status" value="1"/>
</dbReference>
<reference evidence="6" key="1">
    <citation type="journal article" date="2019" name="Int. J. Syst. Evol. Microbiol.">
        <title>The Global Catalogue of Microorganisms (GCM) 10K type strain sequencing project: providing services to taxonomists for standard genome sequencing and annotation.</title>
        <authorList>
            <consortium name="The Broad Institute Genomics Platform"/>
            <consortium name="The Broad Institute Genome Sequencing Center for Infectious Disease"/>
            <person name="Wu L."/>
            <person name="Ma J."/>
        </authorList>
    </citation>
    <scope>NUCLEOTIDE SEQUENCE [LARGE SCALE GENOMIC DNA]</scope>
    <source>
        <strain evidence="6">JCM 19134</strain>
    </source>
</reference>
<organism evidence="5 6">
    <name type="scientific">Halioxenophilus aromaticivorans</name>
    <dbReference type="NCBI Taxonomy" id="1306992"/>
    <lineage>
        <taxon>Bacteria</taxon>
        <taxon>Pseudomonadati</taxon>
        <taxon>Pseudomonadota</taxon>
        <taxon>Gammaproteobacteria</taxon>
        <taxon>Alteromonadales</taxon>
        <taxon>Alteromonadaceae</taxon>
        <taxon>Halioxenophilus</taxon>
    </lineage>
</organism>
<dbReference type="CDD" id="cd00643">
    <property type="entry name" value="HMG-CoA_reductase_classI"/>
    <property type="match status" value="1"/>
</dbReference>
<dbReference type="Proteomes" id="UP001409585">
    <property type="component" value="Unassembled WGS sequence"/>
</dbReference>
<evidence type="ECO:0000313" key="5">
    <source>
        <dbReference type="EMBL" id="GAA4942468.1"/>
    </source>
</evidence>
<protein>
    <recommendedName>
        <fullName evidence="2">hydroxymethylglutaryl-CoA reductase (NADPH)</fullName>
        <ecNumber evidence="2">1.1.1.34</ecNumber>
    </recommendedName>
</protein>
<dbReference type="InterPro" id="IPR009023">
    <property type="entry name" value="HMG_CoA_Rdtase_NAD(P)-bd_sf"/>
</dbReference>
<evidence type="ECO:0000256" key="3">
    <source>
        <dbReference type="ARBA" id="ARBA00022857"/>
    </source>
</evidence>
<keyword evidence="4" id="KW-0560">Oxidoreductase</keyword>
<evidence type="ECO:0000313" key="6">
    <source>
        <dbReference type="Proteomes" id="UP001409585"/>
    </source>
</evidence>
<evidence type="ECO:0000256" key="4">
    <source>
        <dbReference type="ARBA" id="ARBA00023002"/>
    </source>
</evidence>
<comment type="caution">
    <text evidence="5">The sequence shown here is derived from an EMBL/GenBank/DDBJ whole genome shotgun (WGS) entry which is preliminary data.</text>
</comment>
<dbReference type="GO" id="GO:0015936">
    <property type="term" value="P:coenzyme A metabolic process"/>
    <property type="evidence" value="ECO:0007669"/>
    <property type="project" value="InterPro"/>
</dbReference>
<dbReference type="InterPro" id="IPR023074">
    <property type="entry name" value="HMG_CoA_Rdtase_cat_sf"/>
</dbReference>